<dbReference type="Gene3D" id="3.40.50.2300">
    <property type="match status" value="2"/>
</dbReference>
<dbReference type="Pfam" id="PF13458">
    <property type="entry name" value="Peripla_BP_6"/>
    <property type="match status" value="1"/>
</dbReference>
<feature type="region of interest" description="Disordered" evidence="3">
    <location>
        <begin position="37"/>
        <end position="63"/>
    </location>
</feature>
<protein>
    <submittedName>
        <fullName evidence="5">ABC-type branched-chain amino acid transport system, substrate-binding protein</fullName>
    </submittedName>
</protein>
<evidence type="ECO:0000313" key="6">
    <source>
        <dbReference type="Proteomes" id="UP000199577"/>
    </source>
</evidence>
<evidence type="ECO:0000256" key="1">
    <source>
        <dbReference type="ARBA" id="ARBA00010062"/>
    </source>
</evidence>
<proteinExistence type="inferred from homology"/>
<evidence type="ECO:0000313" key="5">
    <source>
        <dbReference type="EMBL" id="SFC48709.1"/>
    </source>
</evidence>
<dbReference type="RefSeq" id="WP_090974045.1">
    <property type="nucleotide sequence ID" value="NZ_FOLL01000012.1"/>
</dbReference>
<reference evidence="6" key="1">
    <citation type="submission" date="2016-10" db="EMBL/GenBank/DDBJ databases">
        <authorList>
            <person name="Varghese N."/>
            <person name="Submissions S."/>
        </authorList>
    </citation>
    <scope>NUCLEOTIDE SEQUENCE [LARGE SCALE GENOMIC DNA]</scope>
    <source>
        <strain evidence="6">DSM 22900</strain>
    </source>
</reference>
<dbReference type="EMBL" id="FOLL01000012">
    <property type="protein sequence ID" value="SFC48709.1"/>
    <property type="molecule type" value="Genomic_DNA"/>
</dbReference>
<keyword evidence="6" id="KW-1185">Reference proteome</keyword>
<gene>
    <name evidence="5" type="ORF">SAMN05421747_11277</name>
</gene>
<sequence length="421" mass="46697">MTSVRNLRLRLNGNKWVGCSIAIILLIAGCTPKVRVLRGPGDKTTPTTEESKEAEKRAEIESEEAKVDKNHIALLLPFELDKANPHAPSTADIKRSALALDFYQGFKLGLDALVEKEGSHFKVNVLDTRDDVSENARVAKLEEVQQAALVVGPVFPKEIQVFGFNADLKNALQISPLAASMPSEFNIPNLVTITPPITAHVNGLAKHIARQYRTGDVVVLYQTQDAASKQFLSPLKAAILRADKSINVEEVSDEEGLDRTVRLSGKNLVVLGTTNAYQLSPILAQLTKLQEELSYDIRLFGHPNWAKLDFQGGVGLAGLRTYITTSYYIDQSDPRVRTFDQHYRKTYGVAPTEFAYKGYDAAFYFGGLLAKYGADYKKHVADNRYDGLHNAFEFEYNPAWGYVNNAVSILQYRAGSFQPLP</sequence>
<dbReference type="STRING" id="623281.SAMN05421747_11277"/>
<dbReference type="AlphaFoldDB" id="A0A1I1JJB4"/>
<keyword evidence="2" id="KW-0732">Signal</keyword>
<dbReference type="OrthoDB" id="2149800at2"/>
<dbReference type="InterPro" id="IPR028082">
    <property type="entry name" value="Peripla_BP_I"/>
</dbReference>
<comment type="similarity">
    <text evidence="1">Belongs to the leucine-binding protein family.</text>
</comment>
<feature type="compositionally biased region" description="Basic and acidic residues" evidence="3">
    <location>
        <begin position="49"/>
        <end position="63"/>
    </location>
</feature>
<accession>A0A1I1JJB4</accession>
<dbReference type="PROSITE" id="PS51257">
    <property type="entry name" value="PROKAR_LIPOPROTEIN"/>
    <property type="match status" value="1"/>
</dbReference>
<feature type="domain" description="Leucine-binding protein" evidence="4">
    <location>
        <begin position="101"/>
        <end position="382"/>
    </location>
</feature>
<evidence type="ECO:0000256" key="2">
    <source>
        <dbReference type="ARBA" id="ARBA00022729"/>
    </source>
</evidence>
<evidence type="ECO:0000256" key="3">
    <source>
        <dbReference type="SAM" id="MobiDB-lite"/>
    </source>
</evidence>
<dbReference type="CDD" id="cd06268">
    <property type="entry name" value="PBP1_ABC_transporter_LIVBP-like"/>
    <property type="match status" value="1"/>
</dbReference>
<name>A0A1I1JJB4_9SPHI</name>
<dbReference type="InterPro" id="IPR028081">
    <property type="entry name" value="Leu-bd"/>
</dbReference>
<organism evidence="5 6">
    <name type="scientific">Parapedobacter composti</name>
    <dbReference type="NCBI Taxonomy" id="623281"/>
    <lineage>
        <taxon>Bacteria</taxon>
        <taxon>Pseudomonadati</taxon>
        <taxon>Bacteroidota</taxon>
        <taxon>Sphingobacteriia</taxon>
        <taxon>Sphingobacteriales</taxon>
        <taxon>Sphingobacteriaceae</taxon>
        <taxon>Parapedobacter</taxon>
    </lineage>
</organism>
<dbReference type="Proteomes" id="UP000199577">
    <property type="component" value="Unassembled WGS sequence"/>
</dbReference>
<evidence type="ECO:0000259" key="4">
    <source>
        <dbReference type="Pfam" id="PF13458"/>
    </source>
</evidence>
<dbReference type="SUPFAM" id="SSF53822">
    <property type="entry name" value="Periplasmic binding protein-like I"/>
    <property type="match status" value="1"/>
</dbReference>